<dbReference type="CDD" id="cd16917">
    <property type="entry name" value="HATPase_UhpB-NarQ-NarX-like"/>
    <property type="match status" value="1"/>
</dbReference>
<evidence type="ECO:0000256" key="3">
    <source>
        <dbReference type="ARBA" id="ARBA00023012"/>
    </source>
</evidence>
<evidence type="ECO:0000313" key="6">
    <source>
        <dbReference type="Proteomes" id="UP001364224"/>
    </source>
</evidence>
<reference evidence="5 6" key="1">
    <citation type="submission" date="2024-02" db="EMBL/GenBank/DDBJ databases">
        <title>Adaptive strategies in a cosmopolitan and abundant soil bacterium.</title>
        <authorList>
            <person name="Carini P."/>
        </authorList>
    </citation>
    <scope>NUCLEOTIDE SEQUENCE [LARGE SCALE GENOMIC DNA]</scope>
    <source>
        <strain evidence="5 6">AZCC 1608</strain>
    </source>
</reference>
<dbReference type="SUPFAM" id="SSF55874">
    <property type="entry name" value="ATPase domain of HSP90 chaperone/DNA topoisomerase II/histidine kinase"/>
    <property type="match status" value="1"/>
</dbReference>
<keyword evidence="6" id="KW-1185">Reference proteome</keyword>
<dbReference type="InterPro" id="IPR000014">
    <property type="entry name" value="PAS"/>
</dbReference>
<dbReference type="SUPFAM" id="SSF55785">
    <property type="entry name" value="PYP-like sensor domain (PAS domain)"/>
    <property type="match status" value="1"/>
</dbReference>
<dbReference type="InterPro" id="IPR011712">
    <property type="entry name" value="Sig_transdc_His_kin_sub3_dim/P"/>
</dbReference>
<dbReference type="InterPro" id="IPR035965">
    <property type="entry name" value="PAS-like_dom_sf"/>
</dbReference>
<dbReference type="Proteomes" id="UP001364224">
    <property type="component" value="Unassembled WGS sequence"/>
</dbReference>
<organism evidence="5 6">
    <name type="scientific">Bradyrhizobium algeriense</name>
    <dbReference type="NCBI Taxonomy" id="634784"/>
    <lineage>
        <taxon>Bacteria</taxon>
        <taxon>Pseudomonadati</taxon>
        <taxon>Pseudomonadota</taxon>
        <taxon>Alphaproteobacteria</taxon>
        <taxon>Hyphomicrobiales</taxon>
        <taxon>Nitrobacteraceae</taxon>
        <taxon>Bradyrhizobium</taxon>
    </lineage>
</organism>
<dbReference type="EMBL" id="JAZHRV010000001">
    <property type="protein sequence ID" value="MEH2553286.1"/>
    <property type="molecule type" value="Genomic_DNA"/>
</dbReference>
<proteinExistence type="predicted"/>
<sequence>MRIVKLHGSPARESNRASVREWLRIGPEETSDRLYWMFAADLLFAVRPSHRGRFAYEGINPAFESLLGISSEEIREMDVSACLSREDARSVCEALHACLAERAEVRIRHRLALGGPRRTIETTVAPICDAATGSMVRLIGSHRILSEGTLKGAAEGIVDARMNVRLVSIQEDIQQKIASDLHDSTCQHLIAASLGLMRIRASLGDPVSAERLCDEIDASIDEALREIRAFAYLLYPQDLTIDGLKATIEHYAEGFAARTSLQVSTRIASDVDRLPYEKQHSLLRVVQEALTNVFRHAKATEVEIVIEVADRRVRLMISDDGHGMPVATSRPGTKAKSFGVGIPAMRARLQQIGGTLEIRSGPAMRRSGTMLCAVFPHDFVTNRRNRRKATSVITAHTGTQ</sequence>
<name>A0ABU8B437_9BRAD</name>
<dbReference type="Pfam" id="PF08448">
    <property type="entry name" value="PAS_4"/>
    <property type="match status" value="1"/>
</dbReference>
<evidence type="ECO:0000256" key="1">
    <source>
        <dbReference type="ARBA" id="ARBA00022679"/>
    </source>
</evidence>
<dbReference type="InterPro" id="IPR036890">
    <property type="entry name" value="HATPase_C_sf"/>
</dbReference>
<keyword evidence="3" id="KW-0902">Two-component regulatory system</keyword>
<dbReference type="CDD" id="cd00130">
    <property type="entry name" value="PAS"/>
    <property type="match status" value="1"/>
</dbReference>
<dbReference type="Gene3D" id="3.30.565.10">
    <property type="entry name" value="Histidine kinase-like ATPase, C-terminal domain"/>
    <property type="match status" value="1"/>
</dbReference>
<gene>
    <name evidence="5" type="ORF">V1286_000815</name>
</gene>
<keyword evidence="2 5" id="KW-0418">Kinase</keyword>
<accession>A0ABU8B437</accession>
<dbReference type="Gene3D" id="1.20.5.1930">
    <property type="match status" value="1"/>
</dbReference>
<dbReference type="PANTHER" id="PTHR24421:SF58">
    <property type="entry name" value="SIGNAL TRANSDUCTION HISTIDINE-PROTEIN KINASE_PHOSPHATASE UHPB"/>
    <property type="match status" value="1"/>
</dbReference>
<keyword evidence="1 5" id="KW-0808">Transferase</keyword>
<dbReference type="PANTHER" id="PTHR24421">
    <property type="entry name" value="NITRATE/NITRITE SENSOR PROTEIN NARX-RELATED"/>
    <property type="match status" value="1"/>
</dbReference>
<dbReference type="InterPro" id="IPR003594">
    <property type="entry name" value="HATPase_dom"/>
</dbReference>
<dbReference type="SMART" id="SM00387">
    <property type="entry name" value="HATPase_c"/>
    <property type="match status" value="1"/>
</dbReference>
<dbReference type="RefSeq" id="WP_334477731.1">
    <property type="nucleotide sequence ID" value="NZ_JAZHRV010000001.1"/>
</dbReference>
<comment type="caution">
    <text evidence="5">The sequence shown here is derived from an EMBL/GenBank/DDBJ whole genome shotgun (WGS) entry which is preliminary data.</text>
</comment>
<feature type="domain" description="Histidine kinase" evidence="4">
    <location>
        <begin position="282"/>
        <end position="379"/>
    </location>
</feature>
<evidence type="ECO:0000256" key="2">
    <source>
        <dbReference type="ARBA" id="ARBA00022777"/>
    </source>
</evidence>
<evidence type="ECO:0000313" key="5">
    <source>
        <dbReference type="EMBL" id="MEH2553286.1"/>
    </source>
</evidence>
<dbReference type="GO" id="GO:0004673">
    <property type="term" value="F:protein histidine kinase activity"/>
    <property type="evidence" value="ECO:0007669"/>
    <property type="project" value="UniProtKB-EC"/>
</dbReference>
<dbReference type="PROSITE" id="PS50109">
    <property type="entry name" value="HIS_KIN"/>
    <property type="match status" value="1"/>
</dbReference>
<dbReference type="Gene3D" id="3.30.450.20">
    <property type="entry name" value="PAS domain"/>
    <property type="match status" value="1"/>
</dbReference>
<dbReference type="InterPro" id="IPR013656">
    <property type="entry name" value="PAS_4"/>
</dbReference>
<dbReference type="EC" id="2.7.13.3" evidence="5"/>
<protein>
    <submittedName>
        <fullName evidence="5">Two-component system NarL family sensor kinase</fullName>
        <ecNumber evidence="5">2.7.13.3</ecNumber>
    </submittedName>
</protein>
<dbReference type="InterPro" id="IPR005467">
    <property type="entry name" value="His_kinase_dom"/>
</dbReference>
<dbReference type="Pfam" id="PF07730">
    <property type="entry name" value="HisKA_3"/>
    <property type="match status" value="1"/>
</dbReference>
<evidence type="ECO:0000259" key="4">
    <source>
        <dbReference type="PROSITE" id="PS50109"/>
    </source>
</evidence>
<dbReference type="InterPro" id="IPR050482">
    <property type="entry name" value="Sensor_HK_TwoCompSys"/>
</dbReference>
<dbReference type="Pfam" id="PF02518">
    <property type="entry name" value="HATPase_c"/>
    <property type="match status" value="1"/>
</dbReference>